<dbReference type="InterPro" id="IPR016163">
    <property type="entry name" value="Ald_DH_C"/>
</dbReference>
<sequence length="477" mass="51713">MTTLTTGKQYGLFINGKWEQTAEMMEVLNKYNQEVTAHISVAEKEHVDAAVQGAKEAVKAPFSPYARYEVLMKAAQLLVERCEEFAQVLALEVGKPIRESRGEIERAAQTLVISAEEAKRIHGEGIPVEAAPGSENRMAFTVRVPVGVIAAITPFNVPVNLVCHKIGPALAAGNSVVLKPAEVTPICALMLAELMEEAGLPKGRLQVLTGGGAEIGEWLLENKDVNMFTFTGSPRVGEYIRSKAGLRKVALELGNNSATIVHNDANLEQAASLIAQKSFNNAGQVCISVQRVYVQEDIFASFIALLKQKTEKLVVGDPSDESTDIGPMIRIGEAERVESWVNEAVEQGATIALGGKRNGALYEPTILTHVNDDMKVCRQEVFGPVVSVATYKEKDEVIAKVNDSDYGLQAGLFTNDLQFAMKASREIEVGGLIVNDASAYRVDHMPYGGVKNSGNGKEGPKYAIEEMTEERIIVLNL</sequence>
<dbReference type="CDD" id="cd07149">
    <property type="entry name" value="ALDH_y4uC"/>
    <property type="match status" value="1"/>
</dbReference>
<reference evidence="4 5" key="1">
    <citation type="submission" date="2024-02" db="EMBL/GenBank/DDBJ databases">
        <title>Seven novel Bacillus-like species.</title>
        <authorList>
            <person name="Liu G."/>
        </authorList>
    </citation>
    <scope>NUCLEOTIDE SEQUENCE [LARGE SCALE GENOMIC DNA]</scope>
    <source>
        <strain evidence="4 5">FJAT-53654</strain>
    </source>
</reference>
<dbReference type="Pfam" id="PF00171">
    <property type="entry name" value="Aldedh"/>
    <property type="match status" value="1"/>
</dbReference>
<dbReference type="InterPro" id="IPR015590">
    <property type="entry name" value="Aldehyde_DH_dom"/>
</dbReference>
<dbReference type="InterPro" id="IPR051020">
    <property type="entry name" value="ALDH-related_metabolic_enz"/>
</dbReference>
<dbReference type="Gene3D" id="3.40.605.10">
    <property type="entry name" value="Aldehyde Dehydrogenase, Chain A, domain 1"/>
    <property type="match status" value="1"/>
</dbReference>
<accession>A0ABZ2MW08</accession>
<protein>
    <submittedName>
        <fullName evidence="4">Aldehyde dehydrogenase family protein</fullName>
    </submittedName>
</protein>
<comment type="similarity">
    <text evidence="1">Belongs to the aldehyde dehydrogenase family.</text>
</comment>
<evidence type="ECO:0000313" key="5">
    <source>
        <dbReference type="Proteomes" id="UP001368328"/>
    </source>
</evidence>
<gene>
    <name evidence="4" type="ORF">WCV66_05040</name>
</gene>
<dbReference type="PANTHER" id="PTHR42991">
    <property type="entry name" value="ALDEHYDE DEHYDROGENASE"/>
    <property type="match status" value="1"/>
</dbReference>
<dbReference type="Proteomes" id="UP001368328">
    <property type="component" value="Chromosome"/>
</dbReference>
<dbReference type="Gene3D" id="3.40.309.10">
    <property type="entry name" value="Aldehyde Dehydrogenase, Chain A, domain 2"/>
    <property type="match status" value="1"/>
</dbReference>
<feature type="domain" description="Aldehyde dehydrogenase" evidence="3">
    <location>
        <begin position="21"/>
        <end position="471"/>
    </location>
</feature>
<evidence type="ECO:0000259" key="3">
    <source>
        <dbReference type="Pfam" id="PF00171"/>
    </source>
</evidence>
<dbReference type="RefSeq" id="WP_338788101.1">
    <property type="nucleotide sequence ID" value="NZ_CP147403.1"/>
</dbReference>
<proteinExistence type="inferred from homology"/>
<dbReference type="EMBL" id="CP147403">
    <property type="protein sequence ID" value="WXB89604.1"/>
    <property type="molecule type" value="Genomic_DNA"/>
</dbReference>
<evidence type="ECO:0000256" key="1">
    <source>
        <dbReference type="ARBA" id="ARBA00009986"/>
    </source>
</evidence>
<keyword evidence="2" id="KW-0560">Oxidoreductase</keyword>
<dbReference type="InterPro" id="IPR016162">
    <property type="entry name" value="Ald_DH_N"/>
</dbReference>
<dbReference type="PANTHER" id="PTHR42991:SF1">
    <property type="entry name" value="ALDEHYDE DEHYDROGENASE"/>
    <property type="match status" value="1"/>
</dbReference>
<organism evidence="4 5">
    <name type="scientific">Metabacillus rhizosphaerae</name>
    <dbReference type="NCBI Taxonomy" id="3117747"/>
    <lineage>
        <taxon>Bacteria</taxon>
        <taxon>Bacillati</taxon>
        <taxon>Bacillota</taxon>
        <taxon>Bacilli</taxon>
        <taxon>Bacillales</taxon>
        <taxon>Bacillaceae</taxon>
        <taxon>Metabacillus</taxon>
    </lineage>
</organism>
<dbReference type="InterPro" id="IPR016161">
    <property type="entry name" value="Ald_DH/histidinol_DH"/>
</dbReference>
<dbReference type="SUPFAM" id="SSF53720">
    <property type="entry name" value="ALDH-like"/>
    <property type="match status" value="1"/>
</dbReference>
<name>A0ABZ2MW08_9BACI</name>
<evidence type="ECO:0000313" key="4">
    <source>
        <dbReference type="EMBL" id="WXB89604.1"/>
    </source>
</evidence>
<keyword evidence="5" id="KW-1185">Reference proteome</keyword>
<evidence type="ECO:0000256" key="2">
    <source>
        <dbReference type="ARBA" id="ARBA00023002"/>
    </source>
</evidence>